<organism evidence="2 3">
    <name type="scientific">Mizuhopecten yessoensis</name>
    <name type="common">Japanese scallop</name>
    <name type="synonym">Patinopecten yessoensis</name>
    <dbReference type="NCBI Taxonomy" id="6573"/>
    <lineage>
        <taxon>Eukaryota</taxon>
        <taxon>Metazoa</taxon>
        <taxon>Spiralia</taxon>
        <taxon>Lophotrochozoa</taxon>
        <taxon>Mollusca</taxon>
        <taxon>Bivalvia</taxon>
        <taxon>Autobranchia</taxon>
        <taxon>Pteriomorphia</taxon>
        <taxon>Pectinida</taxon>
        <taxon>Pectinoidea</taxon>
        <taxon>Pectinidae</taxon>
        <taxon>Mizuhopecten</taxon>
    </lineage>
</organism>
<dbReference type="GO" id="GO:0007165">
    <property type="term" value="P:signal transduction"/>
    <property type="evidence" value="ECO:0007669"/>
    <property type="project" value="InterPro"/>
</dbReference>
<dbReference type="EMBL" id="NEDP02001165">
    <property type="protein sequence ID" value="OWF54059.1"/>
    <property type="molecule type" value="Genomic_DNA"/>
</dbReference>
<dbReference type="InterPro" id="IPR000488">
    <property type="entry name" value="Death_dom"/>
</dbReference>
<dbReference type="PROSITE" id="PS50017">
    <property type="entry name" value="DEATH_DOMAIN"/>
    <property type="match status" value="1"/>
</dbReference>
<accession>A0A210QZ75</accession>
<evidence type="ECO:0000313" key="3">
    <source>
        <dbReference type="Proteomes" id="UP000242188"/>
    </source>
</evidence>
<gene>
    <name evidence="2" type="ORF">KP79_PYT15260</name>
</gene>
<name>A0A210QZ75_MIZYE</name>
<dbReference type="Proteomes" id="UP000242188">
    <property type="component" value="Unassembled WGS sequence"/>
</dbReference>
<dbReference type="Pfam" id="PF00531">
    <property type="entry name" value="Death"/>
    <property type="match status" value="1"/>
</dbReference>
<evidence type="ECO:0000313" key="2">
    <source>
        <dbReference type="EMBL" id="OWF54059.1"/>
    </source>
</evidence>
<dbReference type="AlphaFoldDB" id="A0A210QZ75"/>
<dbReference type="OrthoDB" id="10031931at2759"/>
<keyword evidence="3" id="KW-1185">Reference proteome</keyword>
<dbReference type="SUPFAM" id="SSF47986">
    <property type="entry name" value="DEATH domain"/>
    <property type="match status" value="1"/>
</dbReference>
<proteinExistence type="predicted"/>
<evidence type="ECO:0000259" key="1">
    <source>
        <dbReference type="PROSITE" id="PS50017"/>
    </source>
</evidence>
<protein>
    <recommendedName>
        <fullName evidence="1">Death domain-containing protein</fullName>
    </recommendedName>
</protein>
<feature type="domain" description="Death" evidence="1">
    <location>
        <begin position="121"/>
        <end position="191"/>
    </location>
</feature>
<sequence length="213" mass="24135">MNLPMEAKILHAELINKLSGHLDPSVGLEFEQFRNSLSVHLMPAEMSKSESLFSLLNNLGKKGKFGAGNYSVLKSLITNPHILSIIESYEQKINEILFPERVSKSTASMETDGPPNPLRLTEQDLQRLASCFGSGWEMFVGQLGVSSEKVDQKKIENPAHMPSQVYNCLLVWFRQCPKRPTITVFDQTLQNSLDFCSVNMDKYENLKRDIENR</sequence>
<dbReference type="InterPro" id="IPR011029">
    <property type="entry name" value="DEATH-like_dom_sf"/>
</dbReference>
<dbReference type="Gene3D" id="1.10.533.10">
    <property type="entry name" value="Death Domain, Fas"/>
    <property type="match status" value="1"/>
</dbReference>
<reference evidence="2 3" key="1">
    <citation type="journal article" date="2017" name="Nat. Ecol. Evol.">
        <title>Scallop genome provides insights into evolution of bilaterian karyotype and development.</title>
        <authorList>
            <person name="Wang S."/>
            <person name="Zhang J."/>
            <person name="Jiao W."/>
            <person name="Li J."/>
            <person name="Xun X."/>
            <person name="Sun Y."/>
            <person name="Guo X."/>
            <person name="Huan P."/>
            <person name="Dong B."/>
            <person name="Zhang L."/>
            <person name="Hu X."/>
            <person name="Sun X."/>
            <person name="Wang J."/>
            <person name="Zhao C."/>
            <person name="Wang Y."/>
            <person name="Wang D."/>
            <person name="Huang X."/>
            <person name="Wang R."/>
            <person name="Lv J."/>
            <person name="Li Y."/>
            <person name="Zhang Z."/>
            <person name="Liu B."/>
            <person name="Lu W."/>
            <person name="Hui Y."/>
            <person name="Liang J."/>
            <person name="Zhou Z."/>
            <person name="Hou R."/>
            <person name="Li X."/>
            <person name="Liu Y."/>
            <person name="Li H."/>
            <person name="Ning X."/>
            <person name="Lin Y."/>
            <person name="Zhao L."/>
            <person name="Xing Q."/>
            <person name="Dou J."/>
            <person name="Li Y."/>
            <person name="Mao J."/>
            <person name="Guo H."/>
            <person name="Dou H."/>
            <person name="Li T."/>
            <person name="Mu C."/>
            <person name="Jiang W."/>
            <person name="Fu Q."/>
            <person name="Fu X."/>
            <person name="Miao Y."/>
            <person name="Liu J."/>
            <person name="Yu Q."/>
            <person name="Li R."/>
            <person name="Liao H."/>
            <person name="Li X."/>
            <person name="Kong Y."/>
            <person name="Jiang Z."/>
            <person name="Chourrout D."/>
            <person name="Li R."/>
            <person name="Bao Z."/>
        </authorList>
    </citation>
    <scope>NUCLEOTIDE SEQUENCE [LARGE SCALE GENOMIC DNA]</scope>
    <source>
        <strain evidence="2 3">PY_sf001</strain>
    </source>
</reference>
<comment type="caution">
    <text evidence="2">The sequence shown here is derived from an EMBL/GenBank/DDBJ whole genome shotgun (WGS) entry which is preliminary data.</text>
</comment>